<dbReference type="STRING" id="593750.Metfor_2330"/>
<reference evidence="2" key="1">
    <citation type="submission" date="2011-12" db="EMBL/GenBank/DDBJ databases">
        <title>Complete sequence of Methanoregula formicicum SMSP.</title>
        <authorList>
            <person name="Lucas S."/>
            <person name="Han J."/>
            <person name="Lapidus A."/>
            <person name="Cheng J.-F."/>
            <person name="Goodwin L."/>
            <person name="Pitluck S."/>
            <person name="Peters L."/>
            <person name="Ovchinnikova G."/>
            <person name="Teshima H."/>
            <person name="Detter J.C."/>
            <person name="Han C."/>
            <person name="Tapia R."/>
            <person name="Land M."/>
            <person name="Hauser L."/>
            <person name="Kyrpides N."/>
            <person name="Ivanova N."/>
            <person name="Pagani I."/>
            <person name="Imachi H."/>
            <person name="Tamaki H."/>
            <person name="Sekiguchi Y."/>
            <person name="Kamagata Y."/>
            <person name="Cadillo-Quiroz H."/>
            <person name="Zinder S."/>
            <person name="Liu W.-T."/>
            <person name="Woyke T."/>
        </authorList>
    </citation>
    <scope>NUCLEOTIDE SEQUENCE [LARGE SCALE GENOMIC DNA]</scope>
    <source>
        <strain evidence="2">DSM 22288 / NBRC 105244 / SMSP</strain>
    </source>
</reference>
<evidence type="ECO:0000313" key="2">
    <source>
        <dbReference type="Proteomes" id="UP000010824"/>
    </source>
</evidence>
<dbReference type="HOGENOM" id="CLU_2565734_0_0_2"/>
<dbReference type="eggNOG" id="arCOG05297">
    <property type="taxonomic scope" value="Archaea"/>
</dbReference>
<dbReference type="InterPro" id="IPR029060">
    <property type="entry name" value="PIN-like_dom_sf"/>
</dbReference>
<dbReference type="AlphaFoldDB" id="L0HJT9"/>
<dbReference type="Proteomes" id="UP000010824">
    <property type="component" value="Chromosome"/>
</dbReference>
<sequence length="81" mass="9653">MMYLLDTNIFLGYILRRSRVEEDKAFFKRADLSSLHVTDFALHTLGVIYLRERKPKEFQKFIDGDILASGDLREKKMEKKR</sequence>
<protein>
    <recommendedName>
        <fullName evidence="3">PIN domain-containing protein</fullName>
    </recommendedName>
</protein>
<dbReference type="SUPFAM" id="SSF88723">
    <property type="entry name" value="PIN domain-like"/>
    <property type="match status" value="1"/>
</dbReference>
<dbReference type="EMBL" id="CP003167">
    <property type="protein sequence ID" value="AGB03334.1"/>
    <property type="molecule type" value="Genomic_DNA"/>
</dbReference>
<organism evidence="1 2">
    <name type="scientific">Methanoregula formicica (strain DSM 22288 / NBRC 105244 / SMSP)</name>
    <dbReference type="NCBI Taxonomy" id="593750"/>
    <lineage>
        <taxon>Archaea</taxon>
        <taxon>Methanobacteriati</taxon>
        <taxon>Methanobacteriota</taxon>
        <taxon>Stenosarchaea group</taxon>
        <taxon>Methanomicrobia</taxon>
        <taxon>Methanomicrobiales</taxon>
        <taxon>Methanoregulaceae</taxon>
        <taxon>Methanoregula</taxon>
    </lineage>
</organism>
<gene>
    <name evidence="1" type="ordered locus">Metfor_2330</name>
</gene>
<name>L0HJT9_METFS</name>
<reference evidence="1 2" key="2">
    <citation type="journal article" date="2014" name="Genome Announc.">
        <title>Complete Genome Sequence of Methanoregula formicica SMSPT, a Mesophilic Hydrogenotrophic Methanogen Isolated from a Methanogenic Upflow Anaerobic Sludge Blanket Reactor.</title>
        <authorList>
            <person name="Yamamoto K."/>
            <person name="Tamaki H."/>
            <person name="Cadillo-Quiroz H."/>
            <person name="Imachi H."/>
            <person name="Kyrpides N."/>
            <person name="Woyke T."/>
            <person name="Goodwin L."/>
            <person name="Zinder S.H."/>
            <person name="Kamagata Y."/>
            <person name="Liu W.T."/>
        </authorList>
    </citation>
    <scope>NUCLEOTIDE SEQUENCE [LARGE SCALE GENOMIC DNA]</scope>
    <source>
        <strain evidence="2">DSM 22288 / NBRC 105244 / SMSP</strain>
    </source>
</reference>
<accession>L0HJT9</accession>
<dbReference type="KEGG" id="mfo:Metfor_2330"/>
<proteinExistence type="predicted"/>
<keyword evidence="2" id="KW-1185">Reference proteome</keyword>
<dbReference type="InParanoid" id="L0HJT9"/>
<evidence type="ECO:0000313" key="1">
    <source>
        <dbReference type="EMBL" id="AGB03334.1"/>
    </source>
</evidence>
<evidence type="ECO:0008006" key="3">
    <source>
        <dbReference type="Google" id="ProtNLM"/>
    </source>
</evidence>